<dbReference type="GO" id="GO:0000287">
    <property type="term" value="F:magnesium ion binding"/>
    <property type="evidence" value="ECO:0007669"/>
    <property type="project" value="InterPro"/>
</dbReference>
<reference evidence="19 20" key="1">
    <citation type="submission" date="2017-02" db="EMBL/GenBank/DDBJ databases">
        <authorList>
            <person name="Peterson S.W."/>
        </authorList>
    </citation>
    <scope>NUCLEOTIDE SEQUENCE [LARGE SCALE GENOMIC DNA]</scope>
    <source>
        <strain evidence="19 20">DSM 15102</strain>
    </source>
</reference>
<dbReference type="GO" id="GO:0008973">
    <property type="term" value="F:phosphopentomutase activity"/>
    <property type="evidence" value="ECO:0007669"/>
    <property type="project" value="TreeGrafter"/>
</dbReference>
<feature type="domain" description="Alpha-D-phosphohexomutase alpha/beta/alpha" evidence="17">
    <location>
        <begin position="210"/>
        <end position="314"/>
    </location>
</feature>
<evidence type="ECO:0000259" key="16">
    <source>
        <dbReference type="Pfam" id="PF02878"/>
    </source>
</evidence>
<dbReference type="Pfam" id="PF02880">
    <property type="entry name" value="PGM_PMM_III"/>
    <property type="match status" value="1"/>
</dbReference>
<dbReference type="InterPro" id="IPR005843">
    <property type="entry name" value="A-D-PHexomutase_C"/>
</dbReference>
<organism evidence="19 20">
    <name type="scientific">Garciella nitratireducens DSM 15102</name>
    <dbReference type="NCBI Taxonomy" id="1121911"/>
    <lineage>
        <taxon>Bacteria</taxon>
        <taxon>Bacillati</taxon>
        <taxon>Bacillota</taxon>
        <taxon>Clostridia</taxon>
        <taxon>Eubacteriales</taxon>
        <taxon>Eubacteriaceae</taxon>
        <taxon>Garciella</taxon>
    </lineage>
</organism>
<dbReference type="InterPro" id="IPR005844">
    <property type="entry name" value="A-D-PHexomutase_a/b/a-I"/>
</dbReference>
<evidence type="ECO:0000256" key="3">
    <source>
        <dbReference type="ARBA" id="ARBA00005164"/>
    </source>
</evidence>
<evidence type="ECO:0000256" key="8">
    <source>
        <dbReference type="ARBA" id="ARBA00022723"/>
    </source>
</evidence>
<sequence>MDYMEKYHQWLKDKAIDEKTKEELREIEGDIKEIEDRFYKDLEFGTGGLRGIIGAGSNRMNRYTVGKATQGLASYIKKLGSDKKKKGVVIAHDSRNFSREFAQEAALVLNGNGIQTFLFEDLRSTPQLSFTVRYLGCAAGIVITASHNPPQYNGYKVYAAEGMQLGLKESEQVIEEVKKIQDFSSIQKIEKEEAIEKGLFNILDKKIDDAFIEAVKRQSIRRDVIKKVSSDFTIVYTPLHGTGNKPVQRVLKEVGFKKVFIVPEQAQPNGAFPTVEYPNPEDKKAFQLALELAKEKGAHLIIATDPDCDRVGIGFKNKKGEYDFLNGNQTGSLLCHYILSSKKEKGSLPINGAIVKTIVTSELGAEVAKSYGIKAFNTLTGFKFIGEKMEEFQNTGTHEFILGYEESYGYLIGTHARDKDGVVASMMISEMAAYYYDQGKTLDQVLDSLYQEYGYHYEDLKSITLEGKEGMEKIQEILRYFRENAPTSWNGKKVLYLEDYLEQKQYNLLRKVVKPLKFPKSDVLKFILEDHSWFCMRPSGTEPKIKFYFSVIGDNAEKTRMMAHNLIGEVMKTVESI</sequence>
<evidence type="ECO:0000256" key="4">
    <source>
        <dbReference type="ARBA" id="ARBA00005189"/>
    </source>
</evidence>
<dbReference type="Gene3D" id="3.30.310.50">
    <property type="entry name" value="Alpha-D-phosphohexomutase, C-terminal domain"/>
    <property type="match status" value="1"/>
</dbReference>
<dbReference type="CDD" id="cd05799">
    <property type="entry name" value="PGM2"/>
    <property type="match status" value="1"/>
</dbReference>
<dbReference type="PRINTS" id="PR00509">
    <property type="entry name" value="PGMPMM"/>
</dbReference>
<protein>
    <recommendedName>
        <fullName evidence="11">Phosphoglucomutase</fullName>
        <ecNumber evidence="6">5.4.2.2</ecNumber>
    </recommendedName>
    <alternativeName>
        <fullName evidence="13">Alpha-phosphoglucomutase</fullName>
    </alternativeName>
    <alternativeName>
        <fullName evidence="12">Glucose phosphomutase</fullName>
    </alternativeName>
</protein>
<evidence type="ECO:0000256" key="6">
    <source>
        <dbReference type="ARBA" id="ARBA00012728"/>
    </source>
</evidence>
<evidence type="ECO:0000256" key="14">
    <source>
        <dbReference type="RuleBase" id="RU004326"/>
    </source>
</evidence>
<accession>A0A1T4LTR8</accession>
<evidence type="ECO:0000259" key="18">
    <source>
        <dbReference type="Pfam" id="PF02880"/>
    </source>
</evidence>
<evidence type="ECO:0000256" key="2">
    <source>
        <dbReference type="ARBA" id="ARBA00001946"/>
    </source>
</evidence>
<dbReference type="GO" id="GO:0005975">
    <property type="term" value="P:carbohydrate metabolic process"/>
    <property type="evidence" value="ECO:0007669"/>
    <property type="project" value="InterPro"/>
</dbReference>
<dbReference type="InterPro" id="IPR016055">
    <property type="entry name" value="A-D-PHexomutase_a/b/a-I/II/III"/>
</dbReference>
<gene>
    <name evidence="19" type="ORF">SAMN02745973_01078</name>
</gene>
<dbReference type="SUPFAM" id="SSF55957">
    <property type="entry name" value="Phosphoglucomutase, C-terminal domain"/>
    <property type="match status" value="1"/>
</dbReference>
<keyword evidence="9 14" id="KW-0460">Magnesium</keyword>
<dbReference type="Pfam" id="PF02878">
    <property type="entry name" value="PGM_PMM_I"/>
    <property type="match status" value="1"/>
</dbReference>
<evidence type="ECO:0000259" key="17">
    <source>
        <dbReference type="Pfam" id="PF02879"/>
    </source>
</evidence>
<comment type="catalytic activity">
    <reaction evidence="1">
        <text>alpha-D-glucose 1-phosphate = alpha-D-glucose 6-phosphate</text>
        <dbReference type="Rhea" id="RHEA:23536"/>
        <dbReference type="ChEBI" id="CHEBI:58225"/>
        <dbReference type="ChEBI" id="CHEBI:58601"/>
        <dbReference type="EC" id="5.4.2.2"/>
    </reaction>
</comment>
<evidence type="ECO:0000256" key="1">
    <source>
        <dbReference type="ARBA" id="ARBA00000443"/>
    </source>
</evidence>
<comment type="pathway">
    <text evidence="4">Lipid metabolism.</text>
</comment>
<dbReference type="InterPro" id="IPR016066">
    <property type="entry name" value="A-D-PHexomutase_CS"/>
</dbReference>
<dbReference type="InterPro" id="IPR005845">
    <property type="entry name" value="A-D-PHexomutase_a/b/a-II"/>
</dbReference>
<dbReference type="SUPFAM" id="SSF53738">
    <property type="entry name" value="Phosphoglucomutase, first 3 domains"/>
    <property type="match status" value="3"/>
</dbReference>
<proteinExistence type="inferred from homology"/>
<dbReference type="Pfam" id="PF00408">
    <property type="entry name" value="PGM_PMM_IV"/>
    <property type="match status" value="1"/>
</dbReference>
<evidence type="ECO:0000259" key="15">
    <source>
        <dbReference type="Pfam" id="PF00408"/>
    </source>
</evidence>
<evidence type="ECO:0000256" key="10">
    <source>
        <dbReference type="ARBA" id="ARBA00023235"/>
    </source>
</evidence>
<dbReference type="GO" id="GO:0006166">
    <property type="term" value="P:purine ribonucleoside salvage"/>
    <property type="evidence" value="ECO:0007669"/>
    <property type="project" value="TreeGrafter"/>
</dbReference>
<comment type="similarity">
    <text evidence="5 14">Belongs to the phosphohexose mutase family.</text>
</comment>
<dbReference type="InterPro" id="IPR036900">
    <property type="entry name" value="A-D-PHexomutase_C_sf"/>
</dbReference>
<keyword evidence="20" id="KW-1185">Reference proteome</keyword>
<dbReference type="AlphaFoldDB" id="A0A1T4LTR8"/>
<dbReference type="EC" id="5.4.2.2" evidence="6"/>
<evidence type="ECO:0000313" key="20">
    <source>
        <dbReference type="Proteomes" id="UP000196365"/>
    </source>
</evidence>
<feature type="domain" description="Alpha-D-phosphohexomutase alpha/beta/alpha" evidence="16">
    <location>
        <begin position="43"/>
        <end position="181"/>
    </location>
</feature>
<keyword evidence="10" id="KW-0413">Isomerase</keyword>
<keyword evidence="7" id="KW-0597">Phosphoprotein</keyword>
<evidence type="ECO:0000313" key="19">
    <source>
        <dbReference type="EMBL" id="SJZ58047.1"/>
    </source>
</evidence>
<dbReference type="InterPro" id="IPR005841">
    <property type="entry name" value="Alpha-D-phosphohexomutase_SF"/>
</dbReference>
<dbReference type="PROSITE" id="PS00710">
    <property type="entry name" value="PGM_PMM"/>
    <property type="match status" value="1"/>
</dbReference>
<evidence type="ECO:0000256" key="13">
    <source>
        <dbReference type="ARBA" id="ARBA00041467"/>
    </source>
</evidence>
<comment type="cofactor">
    <cofactor evidence="2">
        <name>Mg(2+)</name>
        <dbReference type="ChEBI" id="CHEBI:18420"/>
    </cofactor>
</comment>
<dbReference type="PANTHER" id="PTHR45745">
    <property type="entry name" value="PHOSPHOMANNOMUTASE 45A"/>
    <property type="match status" value="1"/>
</dbReference>
<evidence type="ECO:0000256" key="7">
    <source>
        <dbReference type="ARBA" id="ARBA00022553"/>
    </source>
</evidence>
<feature type="domain" description="Alpha-D-phosphohexomutase C-terminal" evidence="15">
    <location>
        <begin position="512"/>
        <end position="556"/>
    </location>
</feature>
<dbReference type="PANTHER" id="PTHR45745:SF1">
    <property type="entry name" value="PHOSPHOGLUCOMUTASE 2B-RELATED"/>
    <property type="match status" value="1"/>
</dbReference>
<name>A0A1T4LTR8_9FIRM</name>
<evidence type="ECO:0000256" key="11">
    <source>
        <dbReference type="ARBA" id="ARBA00039995"/>
    </source>
</evidence>
<dbReference type="EMBL" id="FUWV01000005">
    <property type="protein sequence ID" value="SJZ58047.1"/>
    <property type="molecule type" value="Genomic_DNA"/>
</dbReference>
<evidence type="ECO:0000256" key="12">
    <source>
        <dbReference type="ARBA" id="ARBA00041398"/>
    </source>
</evidence>
<dbReference type="RefSeq" id="WP_087678533.1">
    <property type="nucleotide sequence ID" value="NZ_FUWV01000005.1"/>
</dbReference>
<keyword evidence="8 14" id="KW-0479">Metal-binding</keyword>
<dbReference type="Proteomes" id="UP000196365">
    <property type="component" value="Unassembled WGS sequence"/>
</dbReference>
<feature type="domain" description="Alpha-D-phosphohexomutase alpha/beta/alpha" evidence="18">
    <location>
        <begin position="326"/>
        <end position="453"/>
    </location>
</feature>
<dbReference type="InterPro" id="IPR005846">
    <property type="entry name" value="A-D-PHexomutase_a/b/a-III"/>
</dbReference>
<comment type="pathway">
    <text evidence="3">Glycolipid metabolism; diglucosyl-diacylglycerol biosynthesis.</text>
</comment>
<dbReference type="Pfam" id="PF02879">
    <property type="entry name" value="PGM_PMM_II"/>
    <property type="match status" value="1"/>
</dbReference>
<dbReference type="Gene3D" id="3.40.120.10">
    <property type="entry name" value="Alpha-D-Glucose-1,6-Bisphosphate, subunit A, domain 3"/>
    <property type="match status" value="3"/>
</dbReference>
<dbReference type="OrthoDB" id="9806956at2"/>
<evidence type="ECO:0000256" key="5">
    <source>
        <dbReference type="ARBA" id="ARBA00010231"/>
    </source>
</evidence>
<evidence type="ECO:0000256" key="9">
    <source>
        <dbReference type="ARBA" id="ARBA00022842"/>
    </source>
</evidence>